<dbReference type="RefSeq" id="WP_189131036.1">
    <property type="nucleotide sequence ID" value="NZ_BMMS01000006.1"/>
</dbReference>
<evidence type="ECO:0000313" key="2">
    <source>
        <dbReference type="EMBL" id="GGO85162.1"/>
    </source>
</evidence>
<reference evidence="2" key="1">
    <citation type="journal article" date="2014" name="Int. J. Syst. Evol. Microbiol.">
        <title>Complete genome sequence of Corynebacterium casei LMG S-19264T (=DSM 44701T), isolated from a smear-ripened cheese.</title>
        <authorList>
            <consortium name="US DOE Joint Genome Institute (JGI-PGF)"/>
            <person name="Walter F."/>
            <person name="Albersmeier A."/>
            <person name="Kalinowski J."/>
            <person name="Ruckert C."/>
        </authorList>
    </citation>
    <scope>NUCLEOTIDE SEQUENCE</scope>
    <source>
        <strain evidence="2">CGMCC 4.7201</strain>
    </source>
</reference>
<comment type="caution">
    <text evidence="2">The sequence shown here is derived from an EMBL/GenBank/DDBJ whole genome shotgun (WGS) entry which is preliminary data.</text>
</comment>
<feature type="compositionally biased region" description="Polar residues" evidence="1">
    <location>
        <begin position="35"/>
        <end position="47"/>
    </location>
</feature>
<dbReference type="EMBL" id="BMMS01000006">
    <property type="protein sequence ID" value="GGO85162.1"/>
    <property type="molecule type" value="Genomic_DNA"/>
</dbReference>
<dbReference type="Proteomes" id="UP000641932">
    <property type="component" value="Unassembled WGS sequence"/>
</dbReference>
<feature type="compositionally biased region" description="Basic and acidic residues" evidence="1">
    <location>
        <begin position="1"/>
        <end position="14"/>
    </location>
</feature>
<feature type="region of interest" description="Disordered" evidence="1">
    <location>
        <begin position="1"/>
        <end position="54"/>
    </location>
</feature>
<evidence type="ECO:0000256" key="1">
    <source>
        <dbReference type="SAM" id="MobiDB-lite"/>
    </source>
</evidence>
<proteinExistence type="predicted"/>
<gene>
    <name evidence="2" type="ORF">GCM10012280_18310</name>
</gene>
<protein>
    <submittedName>
        <fullName evidence="2">Uncharacterized protein</fullName>
    </submittedName>
</protein>
<evidence type="ECO:0000313" key="3">
    <source>
        <dbReference type="Proteomes" id="UP000641932"/>
    </source>
</evidence>
<accession>A0A918DW01</accession>
<sequence length="54" mass="5986">MTQRNQDRAADANREMAPQDPAEVDRSAVVEDSTSEQTAHAQDTSQAEGDDFEY</sequence>
<dbReference type="AlphaFoldDB" id="A0A918DW01"/>
<organism evidence="2 3">
    <name type="scientific">Wenjunlia tyrosinilytica</name>
    <dbReference type="NCBI Taxonomy" id="1544741"/>
    <lineage>
        <taxon>Bacteria</taxon>
        <taxon>Bacillati</taxon>
        <taxon>Actinomycetota</taxon>
        <taxon>Actinomycetes</taxon>
        <taxon>Kitasatosporales</taxon>
        <taxon>Streptomycetaceae</taxon>
        <taxon>Wenjunlia</taxon>
    </lineage>
</organism>
<name>A0A918DW01_9ACTN</name>
<keyword evidence="3" id="KW-1185">Reference proteome</keyword>
<reference evidence="2" key="2">
    <citation type="submission" date="2020-09" db="EMBL/GenBank/DDBJ databases">
        <authorList>
            <person name="Sun Q."/>
            <person name="Zhou Y."/>
        </authorList>
    </citation>
    <scope>NUCLEOTIDE SEQUENCE</scope>
    <source>
        <strain evidence="2">CGMCC 4.7201</strain>
    </source>
</reference>